<evidence type="ECO:0000313" key="6">
    <source>
        <dbReference type="Proteomes" id="UP000023152"/>
    </source>
</evidence>
<dbReference type="AlphaFoldDB" id="X6NQ85"/>
<name>X6NQ85_RETFI</name>
<dbReference type="Pfam" id="PF00005">
    <property type="entry name" value="ABC_tran"/>
    <property type="match status" value="1"/>
</dbReference>
<protein>
    <submittedName>
        <fullName evidence="5">ATP-binding cassette sub-family A member 3</fullName>
    </submittedName>
</protein>
<keyword evidence="1" id="KW-0813">Transport</keyword>
<gene>
    <name evidence="5" type="ORF">RFI_08692</name>
</gene>
<keyword evidence="3" id="KW-0472">Membrane</keyword>
<keyword evidence="3" id="KW-0812">Transmembrane</keyword>
<proteinExistence type="predicted"/>
<dbReference type="GO" id="GO:0016887">
    <property type="term" value="F:ATP hydrolysis activity"/>
    <property type="evidence" value="ECO:0007669"/>
    <property type="project" value="InterPro"/>
</dbReference>
<feature type="transmembrane region" description="Helical" evidence="3">
    <location>
        <begin position="80"/>
        <end position="103"/>
    </location>
</feature>
<keyword evidence="5" id="KW-0547">Nucleotide-binding</keyword>
<organism evidence="5 6">
    <name type="scientific">Reticulomyxa filosa</name>
    <dbReference type="NCBI Taxonomy" id="46433"/>
    <lineage>
        <taxon>Eukaryota</taxon>
        <taxon>Sar</taxon>
        <taxon>Rhizaria</taxon>
        <taxon>Retaria</taxon>
        <taxon>Foraminifera</taxon>
        <taxon>Monothalamids</taxon>
        <taxon>Reticulomyxidae</taxon>
        <taxon>Reticulomyxa</taxon>
    </lineage>
</organism>
<dbReference type="OrthoDB" id="10255969at2759"/>
<feature type="transmembrane region" description="Helical" evidence="3">
    <location>
        <begin position="7"/>
        <end position="26"/>
    </location>
</feature>
<dbReference type="InterPro" id="IPR026082">
    <property type="entry name" value="ABCA"/>
</dbReference>
<evidence type="ECO:0000256" key="2">
    <source>
        <dbReference type="ARBA" id="ARBA00022737"/>
    </source>
</evidence>
<dbReference type="InterPro" id="IPR027417">
    <property type="entry name" value="P-loop_NTPase"/>
</dbReference>
<dbReference type="GO" id="GO:0005319">
    <property type="term" value="F:lipid transporter activity"/>
    <property type="evidence" value="ECO:0007669"/>
    <property type="project" value="TreeGrafter"/>
</dbReference>
<reference evidence="5 6" key="1">
    <citation type="journal article" date="2013" name="Curr. Biol.">
        <title>The Genome of the Foraminiferan Reticulomyxa filosa.</title>
        <authorList>
            <person name="Glockner G."/>
            <person name="Hulsmann N."/>
            <person name="Schleicher M."/>
            <person name="Noegel A.A."/>
            <person name="Eichinger L."/>
            <person name="Gallinger C."/>
            <person name="Pawlowski J."/>
            <person name="Sierra R."/>
            <person name="Euteneuer U."/>
            <person name="Pillet L."/>
            <person name="Moustafa A."/>
            <person name="Platzer M."/>
            <person name="Groth M."/>
            <person name="Szafranski K."/>
            <person name="Schliwa M."/>
        </authorList>
    </citation>
    <scope>NUCLEOTIDE SEQUENCE [LARGE SCALE GENOMIC DNA]</scope>
</reference>
<dbReference type="GO" id="GO:0005524">
    <property type="term" value="F:ATP binding"/>
    <property type="evidence" value="ECO:0007669"/>
    <property type="project" value="UniProtKB-KW"/>
</dbReference>
<evidence type="ECO:0000256" key="3">
    <source>
        <dbReference type="SAM" id="Phobius"/>
    </source>
</evidence>
<accession>X6NQ85</accession>
<sequence>MNENIETASMVSTIFLLVLYFINFLYQTLRSESDLTALCLSGPACFAVSTNNFAIFEEGQLGIQWDNMDQVYNYFRFQTAIYMMIIDCIIYTILALSLCFLLFDTNYAYVYERVDENVIGKPVITVENLRKEYSTGFNTQLIAVDGVNLKMYENQVFCLLGHNGAGKTTTISMLSGMTSISGGRAILDGFDVVNNMLDIRKEMGVCPQHDVLWPNLSVEEHLRLFARLKGVTADKVEAEVNDMVQRIGLLEKRAKFPTELSGGQKRKLSLGIALIGGSKIVFLDV</sequence>
<dbReference type="InterPro" id="IPR003439">
    <property type="entry name" value="ABC_transporter-like_ATP-bd"/>
</dbReference>
<keyword evidence="5" id="KW-0067">ATP-binding</keyword>
<evidence type="ECO:0000259" key="4">
    <source>
        <dbReference type="Pfam" id="PF00005"/>
    </source>
</evidence>
<dbReference type="SUPFAM" id="SSF52540">
    <property type="entry name" value="P-loop containing nucleoside triphosphate hydrolases"/>
    <property type="match status" value="1"/>
</dbReference>
<comment type="caution">
    <text evidence="5">The sequence shown here is derived from an EMBL/GenBank/DDBJ whole genome shotgun (WGS) entry which is preliminary data.</text>
</comment>
<dbReference type="Gene3D" id="3.40.50.300">
    <property type="entry name" value="P-loop containing nucleotide triphosphate hydrolases"/>
    <property type="match status" value="1"/>
</dbReference>
<dbReference type="GO" id="GO:0140359">
    <property type="term" value="F:ABC-type transporter activity"/>
    <property type="evidence" value="ECO:0007669"/>
    <property type="project" value="InterPro"/>
</dbReference>
<evidence type="ECO:0000256" key="1">
    <source>
        <dbReference type="ARBA" id="ARBA00022448"/>
    </source>
</evidence>
<evidence type="ECO:0000313" key="5">
    <source>
        <dbReference type="EMBL" id="ETO28440.1"/>
    </source>
</evidence>
<feature type="domain" description="ABC transporter" evidence="4">
    <location>
        <begin position="145"/>
        <end position="284"/>
    </location>
</feature>
<keyword evidence="2" id="KW-0677">Repeat</keyword>
<keyword evidence="6" id="KW-1185">Reference proteome</keyword>
<dbReference type="CDD" id="cd03263">
    <property type="entry name" value="ABC_subfamily_A"/>
    <property type="match status" value="1"/>
</dbReference>
<dbReference type="PANTHER" id="PTHR19229:SF36">
    <property type="entry name" value="ATP-BINDING CASSETTE SUB-FAMILY A MEMBER 2"/>
    <property type="match status" value="1"/>
</dbReference>
<dbReference type="EMBL" id="ASPP01006675">
    <property type="protein sequence ID" value="ETO28440.1"/>
    <property type="molecule type" value="Genomic_DNA"/>
</dbReference>
<dbReference type="GO" id="GO:0016020">
    <property type="term" value="C:membrane"/>
    <property type="evidence" value="ECO:0007669"/>
    <property type="project" value="InterPro"/>
</dbReference>
<keyword evidence="3" id="KW-1133">Transmembrane helix</keyword>
<dbReference type="Proteomes" id="UP000023152">
    <property type="component" value="Unassembled WGS sequence"/>
</dbReference>
<dbReference type="PANTHER" id="PTHR19229">
    <property type="entry name" value="ATP-BINDING CASSETTE TRANSPORTER SUBFAMILY A ABCA"/>
    <property type="match status" value="1"/>
</dbReference>